<evidence type="ECO:0008006" key="3">
    <source>
        <dbReference type="Google" id="ProtNLM"/>
    </source>
</evidence>
<comment type="caution">
    <text evidence="1">The sequence shown here is derived from an EMBL/GenBank/DDBJ whole genome shotgun (WGS) entry which is preliminary data.</text>
</comment>
<sequence length="75" mass="8350">MRCVVAVWTRSVSPAYPRLQHCLLLRLHQVSCDGWVAGRGRGRAAVSEGRNNLGGSEEENQTKCIVGWMCGSERY</sequence>
<reference evidence="1 2" key="1">
    <citation type="submission" date="2023-03" db="EMBL/GenBank/DDBJ databases">
        <title>High-quality genome of Scylla paramamosain provides insights in environmental adaptation.</title>
        <authorList>
            <person name="Zhang L."/>
        </authorList>
    </citation>
    <scope>NUCLEOTIDE SEQUENCE [LARGE SCALE GENOMIC DNA]</scope>
    <source>
        <strain evidence="1">LZ_2023a</strain>
        <tissue evidence="1">Muscle</tissue>
    </source>
</reference>
<protein>
    <recommendedName>
        <fullName evidence="3">Secreted protein</fullName>
    </recommendedName>
</protein>
<evidence type="ECO:0000313" key="2">
    <source>
        <dbReference type="Proteomes" id="UP001487740"/>
    </source>
</evidence>
<gene>
    <name evidence="1" type="ORF">O3P69_020762</name>
</gene>
<proteinExistence type="predicted"/>
<dbReference type="AlphaFoldDB" id="A0AAW0TQW3"/>
<evidence type="ECO:0000313" key="1">
    <source>
        <dbReference type="EMBL" id="KAK8389002.1"/>
    </source>
</evidence>
<keyword evidence="2" id="KW-1185">Reference proteome</keyword>
<accession>A0AAW0TQW3</accession>
<name>A0AAW0TQW3_SCYPA</name>
<dbReference type="EMBL" id="JARAKH010000028">
    <property type="protein sequence ID" value="KAK8389002.1"/>
    <property type="molecule type" value="Genomic_DNA"/>
</dbReference>
<organism evidence="1 2">
    <name type="scientific">Scylla paramamosain</name>
    <name type="common">Mud crab</name>
    <dbReference type="NCBI Taxonomy" id="85552"/>
    <lineage>
        <taxon>Eukaryota</taxon>
        <taxon>Metazoa</taxon>
        <taxon>Ecdysozoa</taxon>
        <taxon>Arthropoda</taxon>
        <taxon>Crustacea</taxon>
        <taxon>Multicrustacea</taxon>
        <taxon>Malacostraca</taxon>
        <taxon>Eumalacostraca</taxon>
        <taxon>Eucarida</taxon>
        <taxon>Decapoda</taxon>
        <taxon>Pleocyemata</taxon>
        <taxon>Brachyura</taxon>
        <taxon>Eubrachyura</taxon>
        <taxon>Portunoidea</taxon>
        <taxon>Portunidae</taxon>
        <taxon>Portuninae</taxon>
        <taxon>Scylla</taxon>
    </lineage>
</organism>
<dbReference type="Proteomes" id="UP001487740">
    <property type="component" value="Unassembled WGS sequence"/>
</dbReference>